<evidence type="ECO:0000256" key="5">
    <source>
        <dbReference type="ARBA" id="ARBA00023136"/>
    </source>
</evidence>
<feature type="transmembrane region" description="Helical" evidence="7">
    <location>
        <begin position="191"/>
        <end position="211"/>
    </location>
</feature>
<dbReference type="GO" id="GO:0012505">
    <property type="term" value="C:endomembrane system"/>
    <property type="evidence" value="ECO:0007669"/>
    <property type="project" value="UniProtKB-SubCell"/>
</dbReference>
<gene>
    <name evidence="8" type="primary">yplQ</name>
    <name evidence="8" type="ORF">GCM10010911_36430</name>
</gene>
<feature type="transmembrane region" description="Helical" evidence="7">
    <location>
        <begin position="132"/>
        <end position="151"/>
    </location>
</feature>
<feature type="transmembrane region" description="Helical" evidence="7">
    <location>
        <begin position="21"/>
        <end position="39"/>
    </location>
</feature>
<reference evidence="8" key="1">
    <citation type="journal article" date="2014" name="Int. J. Syst. Evol. Microbiol.">
        <title>Complete genome sequence of Corynebacterium casei LMG S-19264T (=DSM 44701T), isolated from a smear-ripened cheese.</title>
        <authorList>
            <consortium name="US DOE Joint Genome Institute (JGI-PGF)"/>
            <person name="Walter F."/>
            <person name="Albersmeier A."/>
            <person name="Kalinowski J."/>
            <person name="Ruckert C."/>
        </authorList>
    </citation>
    <scope>NUCLEOTIDE SEQUENCE</scope>
    <source>
        <strain evidence="8">CGMCC 1.15178</strain>
    </source>
</reference>
<comment type="subcellular location">
    <subcellularLocation>
        <location evidence="1">Endomembrane system</location>
        <topology evidence="1">Multi-pass membrane protein</topology>
    </subcellularLocation>
</comment>
<dbReference type="InterPro" id="IPR004254">
    <property type="entry name" value="AdipoR/HlyIII-related"/>
</dbReference>
<keyword evidence="4 7" id="KW-1133">Transmembrane helix</keyword>
<keyword evidence="6" id="KW-0479">Metal-binding</keyword>
<name>A0A916Z460_9BACL</name>
<proteinExistence type="inferred from homology"/>
<evidence type="ECO:0000256" key="2">
    <source>
        <dbReference type="ARBA" id="ARBA00008488"/>
    </source>
</evidence>
<dbReference type="RefSeq" id="WP_188993302.1">
    <property type="nucleotide sequence ID" value="NZ_BMHP01000002.1"/>
</dbReference>
<dbReference type="Proteomes" id="UP000612456">
    <property type="component" value="Unassembled WGS sequence"/>
</dbReference>
<dbReference type="GO" id="GO:0016020">
    <property type="term" value="C:membrane"/>
    <property type="evidence" value="ECO:0007669"/>
    <property type="project" value="InterPro"/>
</dbReference>
<evidence type="ECO:0000256" key="7">
    <source>
        <dbReference type="SAM" id="Phobius"/>
    </source>
</evidence>
<evidence type="ECO:0000256" key="3">
    <source>
        <dbReference type="ARBA" id="ARBA00022692"/>
    </source>
</evidence>
<feature type="transmembrane region" description="Helical" evidence="7">
    <location>
        <begin position="51"/>
        <end position="72"/>
    </location>
</feature>
<keyword evidence="3 7" id="KW-0812">Transmembrane</keyword>
<evidence type="ECO:0000313" key="8">
    <source>
        <dbReference type="EMBL" id="GGD75214.1"/>
    </source>
</evidence>
<dbReference type="NCBIfam" id="TIGR01065">
    <property type="entry name" value="hlyIII"/>
    <property type="match status" value="1"/>
</dbReference>
<evidence type="ECO:0000313" key="9">
    <source>
        <dbReference type="Proteomes" id="UP000612456"/>
    </source>
</evidence>
<feature type="binding site" evidence="6">
    <location>
        <position position="67"/>
    </location>
    <ligand>
        <name>Zn(2+)</name>
        <dbReference type="ChEBI" id="CHEBI:29105"/>
    </ligand>
</feature>
<evidence type="ECO:0000256" key="1">
    <source>
        <dbReference type="ARBA" id="ARBA00004127"/>
    </source>
</evidence>
<dbReference type="AlphaFoldDB" id="A0A916Z460"/>
<feature type="binding site" evidence="6">
    <location>
        <position position="189"/>
    </location>
    <ligand>
        <name>Zn(2+)</name>
        <dbReference type="ChEBI" id="CHEBI:29105"/>
    </ligand>
</feature>
<dbReference type="Pfam" id="PF03006">
    <property type="entry name" value="HlyIII"/>
    <property type="match status" value="1"/>
</dbReference>
<protein>
    <submittedName>
        <fullName evidence="8">Hemolysin III family protein</fullName>
    </submittedName>
</protein>
<evidence type="ECO:0000256" key="6">
    <source>
        <dbReference type="PIRSR" id="PIRSR604254-1"/>
    </source>
</evidence>
<keyword evidence="5 7" id="KW-0472">Membrane</keyword>
<feature type="binding site" evidence="6">
    <location>
        <position position="193"/>
    </location>
    <ligand>
        <name>Zn(2+)</name>
        <dbReference type="ChEBI" id="CHEBI:29105"/>
    </ligand>
</feature>
<keyword evidence="6" id="KW-0862">Zinc</keyword>
<feature type="transmembrane region" description="Helical" evidence="7">
    <location>
        <begin position="163"/>
        <end position="182"/>
    </location>
</feature>
<feature type="transmembrane region" description="Helical" evidence="7">
    <location>
        <begin position="84"/>
        <end position="102"/>
    </location>
</feature>
<accession>A0A916Z460</accession>
<dbReference type="PANTHER" id="PTHR20855:SF129">
    <property type="entry name" value="HEMOLYSIN-3 HOMOLOG"/>
    <property type="match status" value="1"/>
</dbReference>
<feature type="transmembrane region" description="Helical" evidence="7">
    <location>
        <begin position="108"/>
        <end position="125"/>
    </location>
</feature>
<sequence length="212" mass="23556">MANTHTYSRREEVANALTHGLGILLSVAALVVLIVFAALKGQASHVVSFTIYGTMMLLLYTCSTLLHSFPAGKVKDVFEKLDHACIYLFIAGTYTPILLHLVPGAKGWTFFGIIWGVAVCGVIFKSFFTSRFLFTSTILYLVMGWMIVFAWGPLKAHINPGGLQLLIIGGLLYSFGTIFYMWRSFPYHHAVWHLFVVGGSVFHFFAILSILP</sequence>
<dbReference type="GO" id="GO:0046872">
    <property type="term" value="F:metal ion binding"/>
    <property type="evidence" value="ECO:0007669"/>
    <property type="project" value="UniProtKB-KW"/>
</dbReference>
<dbReference type="EMBL" id="BMHP01000002">
    <property type="protein sequence ID" value="GGD75214.1"/>
    <property type="molecule type" value="Genomic_DNA"/>
</dbReference>
<evidence type="ECO:0000256" key="4">
    <source>
        <dbReference type="ARBA" id="ARBA00022989"/>
    </source>
</evidence>
<comment type="caution">
    <text evidence="8">The sequence shown here is derived from an EMBL/GenBank/DDBJ whole genome shotgun (WGS) entry which is preliminary data.</text>
</comment>
<reference evidence="8" key="2">
    <citation type="submission" date="2020-09" db="EMBL/GenBank/DDBJ databases">
        <authorList>
            <person name="Sun Q."/>
            <person name="Zhou Y."/>
        </authorList>
    </citation>
    <scope>NUCLEOTIDE SEQUENCE</scope>
    <source>
        <strain evidence="8">CGMCC 1.15178</strain>
    </source>
</reference>
<dbReference type="InterPro" id="IPR005744">
    <property type="entry name" value="Hy-lIII"/>
</dbReference>
<dbReference type="GO" id="GO:0140911">
    <property type="term" value="F:pore-forming activity"/>
    <property type="evidence" value="ECO:0007669"/>
    <property type="project" value="InterPro"/>
</dbReference>
<comment type="similarity">
    <text evidence="2">Belongs to the UPF0073 (Hly-III) family.</text>
</comment>
<organism evidence="8 9">
    <name type="scientific">Paenibacillus nasutitermitis</name>
    <dbReference type="NCBI Taxonomy" id="1652958"/>
    <lineage>
        <taxon>Bacteria</taxon>
        <taxon>Bacillati</taxon>
        <taxon>Bacillota</taxon>
        <taxon>Bacilli</taxon>
        <taxon>Bacillales</taxon>
        <taxon>Paenibacillaceae</taxon>
        <taxon>Paenibacillus</taxon>
    </lineage>
</organism>
<dbReference type="PANTHER" id="PTHR20855">
    <property type="entry name" value="ADIPOR/PROGESTIN RECEPTOR-RELATED"/>
    <property type="match status" value="1"/>
</dbReference>
<keyword evidence="9" id="KW-1185">Reference proteome</keyword>